<feature type="transmembrane region" description="Helical" evidence="1">
    <location>
        <begin position="31"/>
        <end position="49"/>
    </location>
</feature>
<dbReference type="PATRIC" id="fig|1615673.3.peg.192"/>
<keyword evidence="1" id="KW-0812">Transmembrane</keyword>
<keyword evidence="1" id="KW-1133">Transmembrane helix</keyword>
<dbReference type="EMBL" id="JYLN01000011">
    <property type="protein sequence ID" value="KRP69354.1"/>
    <property type="molecule type" value="Genomic_DNA"/>
</dbReference>
<dbReference type="OrthoDB" id="7031296at2"/>
<reference evidence="2 3" key="1">
    <citation type="submission" date="2015-02" db="EMBL/GenBank/DDBJ databases">
        <title>Two Pseudomonas sp. nov., isolated from raw milk.</title>
        <authorList>
            <person name="Wenning M."/>
            <person name="von Neubeck M."/>
            <person name="Huptas C."/>
            <person name="Scherer S."/>
        </authorList>
    </citation>
    <scope>NUCLEOTIDE SEQUENCE [LARGE SCALE GENOMIC DNA]</scope>
    <source>
        <strain evidence="2 3">DSM 29164</strain>
    </source>
</reference>
<sequence>MSKPAWFFLCLTLITGFLGFATESPGVQATAFIVSAVFASLLTLALIVGRRIKFDPLLR</sequence>
<gene>
    <name evidence="2" type="ORF">TX23_22950</name>
</gene>
<dbReference type="InterPro" id="IPR049711">
    <property type="entry name" value="PA3371-like"/>
</dbReference>
<evidence type="ECO:0000313" key="3">
    <source>
        <dbReference type="Proteomes" id="UP000050852"/>
    </source>
</evidence>
<evidence type="ECO:0000313" key="2">
    <source>
        <dbReference type="EMBL" id="KRP69354.1"/>
    </source>
</evidence>
<comment type="caution">
    <text evidence="2">The sequence shown here is derived from an EMBL/GenBank/DDBJ whole genome shotgun (WGS) entry which is preliminary data.</text>
</comment>
<proteinExistence type="predicted"/>
<dbReference type="AlphaFoldDB" id="A0A0R3A8J2"/>
<protein>
    <submittedName>
        <fullName evidence="2">Uncharacterized protein</fullName>
    </submittedName>
</protein>
<dbReference type="NCBIfam" id="NF041882">
    <property type="entry name" value="PA3371_fam"/>
    <property type="match status" value="1"/>
</dbReference>
<dbReference type="RefSeq" id="WP_057704166.1">
    <property type="nucleotide sequence ID" value="NZ_JABWQI010000072.1"/>
</dbReference>
<name>A0A0R3A8J2_9PSED</name>
<evidence type="ECO:0000256" key="1">
    <source>
        <dbReference type="SAM" id="Phobius"/>
    </source>
</evidence>
<dbReference type="Proteomes" id="UP000050852">
    <property type="component" value="Unassembled WGS sequence"/>
</dbReference>
<accession>A0A0R3A8J2</accession>
<organism evidence="2 3">
    <name type="scientific">Pseudomonas paralactis</name>
    <dbReference type="NCBI Taxonomy" id="1615673"/>
    <lineage>
        <taxon>Bacteria</taxon>
        <taxon>Pseudomonadati</taxon>
        <taxon>Pseudomonadota</taxon>
        <taxon>Gammaproteobacteria</taxon>
        <taxon>Pseudomonadales</taxon>
        <taxon>Pseudomonadaceae</taxon>
        <taxon>Pseudomonas</taxon>
    </lineage>
</organism>
<keyword evidence="1" id="KW-0472">Membrane</keyword>